<dbReference type="AlphaFoldDB" id="A0A9N8LJ19"/>
<reference evidence="2 3" key="1">
    <citation type="submission" date="2020-10" db="EMBL/GenBank/DDBJ databases">
        <authorList>
            <person name="Sedaghatjoo S."/>
        </authorList>
    </citation>
    <scope>NUCLEOTIDE SEQUENCE [LARGE SCALE GENOMIC DNA]</scope>
    <source>
        <strain evidence="2 3">LLFL</strain>
    </source>
</reference>
<feature type="compositionally biased region" description="Polar residues" evidence="1">
    <location>
        <begin position="167"/>
        <end position="180"/>
    </location>
</feature>
<accession>A0A9N8LJ19</accession>
<proteinExistence type="predicted"/>
<comment type="caution">
    <text evidence="2">The sequence shown here is derived from an EMBL/GenBank/DDBJ whole genome shotgun (WGS) entry which is preliminary data.</text>
</comment>
<feature type="region of interest" description="Disordered" evidence="1">
    <location>
        <begin position="1"/>
        <end position="21"/>
    </location>
</feature>
<dbReference type="EMBL" id="CAJHJF010001519">
    <property type="protein sequence ID" value="CAD6918016.1"/>
    <property type="molecule type" value="Genomic_DNA"/>
</dbReference>
<organism evidence="2 3">
    <name type="scientific">Tilletia laevis</name>
    <dbReference type="NCBI Taxonomy" id="157183"/>
    <lineage>
        <taxon>Eukaryota</taxon>
        <taxon>Fungi</taxon>
        <taxon>Dikarya</taxon>
        <taxon>Basidiomycota</taxon>
        <taxon>Ustilaginomycotina</taxon>
        <taxon>Exobasidiomycetes</taxon>
        <taxon>Tilletiales</taxon>
        <taxon>Tilletiaceae</taxon>
        <taxon>Tilletia</taxon>
    </lineage>
</organism>
<sequence length="211" mass="22440">MDKVAIPKFKHNPTREDSAQLSFPLDKKGQDEINDALARGSLLPRAPFLCALGDLAALFRAFQNEAEVAEDDKIDLSLLHLTGEAASVPQGRADDHSNDGKSLVNYLLTAKREDAELAARQYETGLKTLHFGTFGPGAAAVPEAANRLGAPPSGPHSLKRKARDGHSTMQPFRSVPSSGPSRGDGSAPQRFTGPGATSGGGERRQEHFCTA</sequence>
<dbReference type="Proteomes" id="UP000836404">
    <property type="component" value="Unassembled WGS sequence"/>
</dbReference>
<gene>
    <name evidence="2" type="ORF">JKILLFL_G9798</name>
</gene>
<evidence type="ECO:0000313" key="2">
    <source>
        <dbReference type="EMBL" id="CAD6918016.1"/>
    </source>
</evidence>
<feature type="compositionally biased region" description="Basic and acidic residues" evidence="1">
    <location>
        <begin position="201"/>
        <end position="211"/>
    </location>
</feature>
<keyword evidence="3" id="KW-1185">Reference proteome</keyword>
<evidence type="ECO:0000313" key="3">
    <source>
        <dbReference type="Proteomes" id="UP000836404"/>
    </source>
</evidence>
<protein>
    <submittedName>
        <fullName evidence="2">Uncharacterized protein</fullName>
    </submittedName>
</protein>
<evidence type="ECO:0000256" key="1">
    <source>
        <dbReference type="SAM" id="MobiDB-lite"/>
    </source>
</evidence>
<name>A0A9N8LJ19_9BASI</name>
<feature type="region of interest" description="Disordered" evidence="1">
    <location>
        <begin position="144"/>
        <end position="211"/>
    </location>
</feature>